<dbReference type="EMBL" id="CAJJDP010000147">
    <property type="protein sequence ID" value="CAD8208695.1"/>
    <property type="molecule type" value="Genomic_DNA"/>
</dbReference>
<evidence type="ECO:0000313" key="1">
    <source>
        <dbReference type="EMBL" id="CAD8208695.1"/>
    </source>
</evidence>
<comment type="caution">
    <text evidence="1">The sequence shown here is derived from an EMBL/GenBank/DDBJ whole genome shotgun (WGS) entry which is preliminary data.</text>
</comment>
<keyword evidence="2" id="KW-1185">Reference proteome</keyword>
<proteinExistence type="predicted"/>
<gene>
    <name evidence="1" type="ORF">POCTA_138.1.T1450015</name>
</gene>
<reference evidence="1" key="1">
    <citation type="submission" date="2021-01" db="EMBL/GenBank/DDBJ databases">
        <authorList>
            <consortium name="Genoscope - CEA"/>
            <person name="William W."/>
        </authorList>
    </citation>
    <scope>NUCLEOTIDE SEQUENCE</scope>
</reference>
<organism evidence="1 2">
    <name type="scientific">Paramecium octaurelia</name>
    <dbReference type="NCBI Taxonomy" id="43137"/>
    <lineage>
        <taxon>Eukaryota</taxon>
        <taxon>Sar</taxon>
        <taxon>Alveolata</taxon>
        <taxon>Ciliophora</taxon>
        <taxon>Intramacronucleata</taxon>
        <taxon>Oligohymenophorea</taxon>
        <taxon>Peniculida</taxon>
        <taxon>Parameciidae</taxon>
        <taxon>Paramecium</taxon>
    </lineage>
</organism>
<dbReference type="AlphaFoldDB" id="A0A8S1Y4G5"/>
<dbReference type="Proteomes" id="UP000683925">
    <property type="component" value="Unassembled WGS sequence"/>
</dbReference>
<name>A0A8S1Y4G5_PAROT</name>
<accession>A0A8S1Y4G5</accession>
<evidence type="ECO:0000313" key="2">
    <source>
        <dbReference type="Proteomes" id="UP000683925"/>
    </source>
</evidence>
<protein>
    <submittedName>
        <fullName evidence="1">Uncharacterized protein</fullName>
    </submittedName>
</protein>
<sequence>MKFNTLKTLCKEQKILKKTNCIQRNKMNYQLPNAVLRLEENNQKLIEMWWILESYLSNQKNRHYNSQIKPNCFFINQIPL</sequence>